<evidence type="ECO:0000313" key="2">
    <source>
        <dbReference type="Proteomes" id="UP000301751"/>
    </source>
</evidence>
<sequence length="89" mass="9173">MSGLVSIRPEGACQLSVVDRIQALGAGFFVSGVKIERAHVGPVSPGRRMAAGEGRSDVEDDELEAFFGKLGLPGSATVGILIGKPPELP</sequence>
<gene>
    <name evidence="1" type="ORF">AQPW35_47190</name>
</gene>
<accession>A0A480B3K2</accession>
<keyword evidence="2" id="KW-1185">Reference proteome</keyword>
<evidence type="ECO:0000313" key="1">
    <source>
        <dbReference type="EMBL" id="GCL65638.1"/>
    </source>
</evidence>
<comment type="caution">
    <text evidence="1">The sequence shown here is derived from an EMBL/GenBank/DDBJ whole genome shotgun (WGS) entry which is preliminary data.</text>
</comment>
<organism evidence="1 2">
    <name type="scientific">Pseudaquabacterium pictum</name>
    <dbReference type="NCBI Taxonomy" id="2315236"/>
    <lineage>
        <taxon>Bacteria</taxon>
        <taxon>Pseudomonadati</taxon>
        <taxon>Pseudomonadota</taxon>
        <taxon>Betaproteobacteria</taxon>
        <taxon>Burkholderiales</taxon>
        <taxon>Sphaerotilaceae</taxon>
        <taxon>Pseudaquabacterium</taxon>
    </lineage>
</organism>
<dbReference type="EMBL" id="BJCL01000018">
    <property type="protein sequence ID" value="GCL65638.1"/>
    <property type="molecule type" value="Genomic_DNA"/>
</dbReference>
<dbReference type="AlphaFoldDB" id="A0A480B3K2"/>
<name>A0A480B3K2_9BURK</name>
<protein>
    <submittedName>
        <fullName evidence="1">Uncharacterized protein</fullName>
    </submittedName>
</protein>
<reference evidence="2" key="1">
    <citation type="submission" date="2019-03" db="EMBL/GenBank/DDBJ databases">
        <title>Aquabacterium pictum sp.nov., the first bacteriochlorophyll a-containing freshwater bacterium in the genus Aquabacterium of the class Betaproteobacteria.</title>
        <authorList>
            <person name="Hirose S."/>
            <person name="Tank M."/>
            <person name="Hara E."/>
            <person name="Tamaki H."/>
            <person name="Takaichi S."/>
            <person name="Haruta S."/>
            <person name="Hanada S."/>
        </authorList>
    </citation>
    <scope>NUCLEOTIDE SEQUENCE [LARGE SCALE GENOMIC DNA]</scope>
    <source>
        <strain evidence="2">W35</strain>
    </source>
</reference>
<dbReference type="Proteomes" id="UP000301751">
    <property type="component" value="Unassembled WGS sequence"/>
</dbReference>
<proteinExistence type="predicted"/>